<proteinExistence type="predicted"/>
<keyword evidence="1" id="KW-0812">Transmembrane</keyword>
<sequence length="438" mass="50892">MKYFTTNRSLQTTTIKSIIGLISFALVSVFGFLLGSSFNEANSKIHLIFSSDIKLDPRSSTNNQQSIKSSSREYNSTHLWSMRLANEDYFRLARLLPCRIVEYVGGPNVNKIDSCDHSSTNEFSIQNTLQAQKWLYEHQHPMDCTNKRFAIIQNFAWSGFGSTVHQIVWAFGAAIADNRIAVYQTPGNWLYGTCDLRTPDCIFLPITNCSILSKVDSNQTIKINANTGHWSKPIHPSIFQNRTFNWYRAQLLFYLMRYKPETLTHVQNTIANYFKPPSIDLHHPYIAVYVRRSDKVRNREMSQAYTLKQYFDLFDTDVRRANISTVYINSEDEQVFDEFFQINKEKQGYYKLLNITAERNVVFASLVHMTSEQRRKIVLEFLSDLFIEANADLHVGTLSSNWCRLVDEMRLVLGKTIPFYTPEQRMRIKLKNTMQTMS</sequence>
<dbReference type="GO" id="GO:0006487">
    <property type="term" value="P:protein N-linked glycosylation"/>
    <property type="evidence" value="ECO:0007669"/>
    <property type="project" value="TreeGrafter"/>
</dbReference>
<feature type="domain" description="Alpha-(1,6)-fucosyltransferase N- and catalytic" evidence="2">
    <location>
        <begin position="242"/>
        <end position="410"/>
    </location>
</feature>
<dbReference type="Proteomes" id="UP000663823">
    <property type="component" value="Unassembled WGS sequence"/>
</dbReference>
<gene>
    <name evidence="4" type="ORF">FNK824_LOCUS15712</name>
    <name evidence="3" type="ORF">OTI717_LOCUS13727</name>
</gene>
<dbReference type="Gene3D" id="3.40.50.11350">
    <property type="match status" value="1"/>
</dbReference>
<dbReference type="AlphaFoldDB" id="A0A819C818"/>
<dbReference type="InterPro" id="IPR045573">
    <property type="entry name" value="Fut8_N_cat"/>
</dbReference>
<name>A0A819C818_9BILA</name>
<keyword evidence="1" id="KW-1133">Transmembrane helix</keyword>
<evidence type="ECO:0000313" key="5">
    <source>
        <dbReference type="Proteomes" id="UP000663874"/>
    </source>
</evidence>
<keyword evidence="1" id="KW-0472">Membrane</keyword>
<dbReference type="Proteomes" id="UP000663874">
    <property type="component" value="Unassembled WGS sequence"/>
</dbReference>
<evidence type="ECO:0000256" key="1">
    <source>
        <dbReference type="SAM" id="Phobius"/>
    </source>
</evidence>
<feature type="transmembrane region" description="Helical" evidence="1">
    <location>
        <begin position="18"/>
        <end position="38"/>
    </location>
</feature>
<evidence type="ECO:0000313" key="4">
    <source>
        <dbReference type="EMBL" id="CAF3813454.1"/>
    </source>
</evidence>
<evidence type="ECO:0000313" key="3">
    <source>
        <dbReference type="EMBL" id="CAF3719451.1"/>
    </source>
</evidence>
<dbReference type="EMBL" id="CAJOAX010001483">
    <property type="protein sequence ID" value="CAF3719451.1"/>
    <property type="molecule type" value="Genomic_DNA"/>
</dbReference>
<dbReference type="Pfam" id="PF19745">
    <property type="entry name" value="FUT8_N_cat"/>
    <property type="match status" value="1"/>
</dbReference>
<dbReference type="PANTHER" id="PTHR13132:SF29">
    <property type="entry name" value="ALPHA-(1,6)-FUCOSYLTRANSFERASE"/>
    <property type="match status" value="1"/>
</dbReference>
<comment type="caution">
    <text evidence="4">The sequence shown here is derived from an EMBL/GenBank/DDBJ whole genome shotgun (WGS) entry which is preliminary data.</text>
</comment>
<protein>
    <recommendedName>
        <fullName evidence="2">Alpha-(1,6)-fucosyltransferase N- and catalytic domain-containing protein</fullName>
    </recommendedName>
</protein>
<evidence type="ECO:0000259" key="2">
    <source>
        <dbReference type="Pfam" id="PF19745"/>
    </source>
</evidence>
<dbReference type="PANTHER" id="PTHR13132">
    <property type="entry name" value="ALPHA- 1,6 -FUCOSYLTRANSFERASE"/>
    <property type="match status" value="1"/>
</dbReference>
<organism evidence="4 5">
    <name type="scientific">Rotaria sordida</name>
    <dbReference type="NCBI Taxonomy" id="392033"/>
    <lineage>
        <taxon>Eukaryota</taxon>
        <taxon>Metazoa</taxon>
        <taxon>Spiralia</taxon>
        <taxon>Gnathifera</taxon>
        <taxon>Rotifera</taxon>
        <taxon>Eurotatoria</taxon>
        <taxon>Bdelloidea</taxon>
        <taxon>Philodinida</taxon>
        <taxon>Philodinidae</taxon>
        <taxon>Rotaria</taxon>
    </lineage>
</organism>
<dbReference type="EMBL" id="CAJOBE010002305">
    <property type="protein sequence ID" value="CAF3813454.1"/>
    <property type="molecule type" value="Genomic_DNA"/>
</dbReference>
<dbReference type="GO" id="GO:0046921">
    <property type="term" value="F:alpha-(1-&gt;6)-fucosyltransferase activity"/>
    <property type="evidence" value="ECO:0007669"/>
    <property type="project" value="TreeGrafter"/>
</dbReference>
<reference evidence="4" key="1">
    <citation type="submission" date="2021-02" db="EMBL/GenBank/DDBJ databases">
        <authorList>
            <person name="Nowell W R."/>
        </authorList>
    </citation>
    <scope>NUCLEOTIDE SEQUENCE</scope>
</reference>
<accession>A0A819C818</accession>